<feature type="compositionally biased region" description="Basic residues" evidence="1">
    <location>
        <begin position="1"/>
        <end position="12"/>
    </location>
</feature>
<dbReference type="RefSeq" id="WP_130405132.1">
    <property type="nucleotide sequence ID" value="NZ_JBEZZO010000002.1"/>
</dbReference>
<keyword evidence="4" id="KW-1185">Reference proteome</keyword>
<protein>
    <submittedName>
        <fullName evidence="3">PRiA4b ORF-3-like protein</fullName>
    </submittedName>
</protein>
<dbReference type="OrthoDB" id="9816539at2"/>
<dbReference type="InterPro" id="IPR024047">
    <property type="entry name" value="MM3350-like_sf"/>
</dbReference>
<gene>
    <name evidence="3" type="ORF">EV382_4684</name>
</gene>
<feature type="region of interest" description="Disordered" evidence="1">
    <location>
        <begin position="1"/>
        <end position="22"/>
    </location>
</feature>
<dbReference type="EMBL" id="SHKK01000001">
    <property type="protein sequence ID" value="RZT81407.1"/>
    <property type="molecule type" value="Genomic_DNA"/>
</dbReference>
<evidence type="ECO:0000313" key="4">
    <source>
        <dbReference type="Proteomes" id="UP000293781"/>
    </source>
</evidence>
<reference evidence="3 4" key="1">
    <citation type="submission" date="2019-02" db="EMBL/GenBank/DDBJ databases">
        <title>Sequencing the genomes of 1000 actinobacteria strains.</title>
        <authorList>
            <person name="Klenk H.-P."/>
        </authorList>
    </citation>
    <scope>NUCLEOTIDE SEQUENCE [LARGE SCALE GENOMIC DNA]</scope>
    <source>
        <strain evidence="3 4">DSM 45888</strain>
    </source>
</reference>
<dbReference type="Proteomes" id="UP000293781">
    <property type="component" value="Unassembled WGS sequence"/>
</dbReference>
<evidence type="ECO:0000259" key="2">
    <source>
        <dbReference type="Pfam" id="PF07929"/>
    </source>
</evidence>
<dbReference type="PANTHER" id="PTHR41878:SF1">
    <property type="entry name" value="TNPR PROTEIN"/>
    <property type="match status" value="1"/>
</dbReference>
<proteinExistence type="predicted"/>
<dbReference type="Pfam" id="PF07929">
    <property type="entry name" value="PRiA4_ORF3"/>
    <property type="match status" value="1"/>
</dbReference>
<dbReference type="Gene3D" id="3.10.290.30">
    <property type="entry name" value="MM3350-like"/>
    <property type="match status" value="1"/>
</dbReference>
<feature type="region of interest" description="Disordered" evidence="1">
    <location>
        <begin position="283"/>
        <end position="303"/>
    </location>
</feature>
<name>A0A4Q7UIX9_9ACTN</name>
<dbReference type="SUPFAM" id="SSF159941">
    <property type="entry name" value="MM3350-like"/>
    <property type="match status" value="1"/>
</dbReference>
<evidence type="ECO:0000313" key="3">
    <source>
        <dbReference type="EMBL" id="RZT81407.1"/>
    </source>
</evidence>
<accession>A0A4Q7UIX9</accession>
<evidence type="ECO:0000256" key="1">
    <source>
        <dbReference type="SAM" id="MobiDB-lite"/>
    </source>
</evidence>
<sequence length="490" mass="52834">MSPVSRRRKRATSSRSGQRVLRLAEPVNPEPCDCPACSDADFDPQDLIDTLVAGAADLLKTDDPIEAELFAASFVAAGDLAGDGFAEALDAGIVPAVAEIATPESLAVLLALDAVHASSVAADAARRLLSAGVPAPSWADEVREPLQVGQCRRFADPAGSAAMLVCTFDRAGRSYGFVIHIDHLDCDAAANLVLFPAEVLDEVVSTLAENSRRAGVTVTEESLDPAELRWQVERALDARADHDREVDPAELADEFEDEDEEGPGYHLLAVLLRAWIRALPEPTRPAARHHDGPAAKLPAKRRKSAPPAPVYQIKVGLRGAKPPIWRRLELPADTSLAALHDIIQVAFGWNDSHLHVFETAYGDFGVADRELGYRAEAPVTLEQVASGVGDRFSYTYDFGDGWEHEIVVEKVLPRQAIAYPRCTGGRRAAPPDDCGGVWGYAELVEVLGDPSHPEHGDRLDWLGLASAADFQPARFDAAEITQALTEANHR</sequence>
<comment type="caution">
    <text evidence="3">The sequence shown here is derived from an EMBL/GenBank/DDBJ whole genome shotgun (WGS) entry which is preliminary data.</text>
</comment>
<organism evidence="3 4">
    <name type="scientific">Micromonospora violae</name>
    <dbReference type="NCBI Taxonomy" id="1278207"/>
    <lineage>
        <taxon>Bacteria</taxon>
        <taxon>Bacillati</taxon>
        <taxon>Actinomycetota</taxon>
        <taxon>Actinomycetes</taxon>
        <taxon>Micromonosporales</taxon>
        <taxon>Micromonosporaceae</taxon>
        <taxon>Micromonospora</taxon>
    </lineage>
</organism>
<dbReference type="InterPro" id="IPR012912">
    <property type="entry name" value="Plasmid_pRiA4b_Orf3-like"/>
</dbReference>
<dbReference type="PANTHER" id="PTHR41878">
    <property type="entry name" value="LEXA REPRESSOR-RELATED"/>
    <property type="match status" value="1"/>
</dbReference>
<dbReference type="AlphaFoldDB" id="A0A4Q7UIX9"/>
<feature type="domain" description="Plasmid pRiA4b Orf3-like" evidence="2">
    <location>
        <begin position="310"/>
        <end position="478"/>
    </location>
</feature>